<keyword evidence="2" id="KW-0964">Secreted</keyword>
<evidence type="ECO:0000256" key="5">
    <source>
        <dbReference type="SAM" id="MobiDB-lite"/>
    </source>
</evidence>
<feature type="transmembrane region" description="Helical" evidence="6">
    <location>
        <begin position="184"/>
        <end position="202"/>
    </location>
</feature>
<feature type="domain" description="Gram-positive cocci surface proteins LPxTG" evidence="8">
    <location>
        <begin position="173"/>
        <end position="212"/>
    </location>
</feature>
<evidence type="ECO:0000256" key="3">
    <source>
        <dbReference type="ARBA" id="ARBA00022729"/>
    </source>
</evidence>
<evidence type="ECO:0000259" key="8">
    <source>
        <dbReference type="PROSITE" id="PS50847"/>
    </source>
</evidence>
<evidence type="ECO:0000313" key="10">
    <source>
        <dbReference type="Proteomes" id="UP000198280"/>
    </source>
</evidence>
<accession>A0A239CIA5</accession>
<reference evidence="9 10" key="1">
    <citation type="submission" date="2017-06" db="EMBL/GenBank/DDBJ databases">
        <authorList>
            <person name="Kim H.J."/>
            <person name="Triplett B.A."/>
        </authorList>
    </citation>
    <scope>NUCLEOTIDE SEQUENCE [LARGE SCALE GENOMIC DNA]</scope>
    <source>
        <strain evidence="9 10">CGMCC 4.1858</strain>
    </source>
</reference>
<keyword evidence="10" id="KW-1185">Reference proteome</keyword>
<feature type="signal peptide" evidence="7">
    <location>
        <begin position="1"/>
        <end position="35"/>
    </location>
</feature>
<dbReference type="InterPro" id="IPR019931">
    <property type="entry name" value="LPXTG_anchor"/>
</dbReference>
<dbReference type="PROSITE" id="PS50847">
    <property type="entry name" value="GRAM_POS_ANCHORING"/>
    <property type="match status" value="1"/>
</dbReference>
<feature type="region of interest" description="Disordered" evidence="5">
    <location>
        <begin position="106"/>
        <end position="183"/>
    </location>
</feature>
<organism evidence="9 10">
    <name type="scientific">Actinacidiphila glaucinigra</name>
    <dbReference type="NCBI Taxonomy" id="235986"/>
    <lineage>
        <taxon>Bacteria</taxon>
        <taxon>Bacillati</taxon>
        <taxon>Actinomycetota</taxon>
        <taxon>Actinomycetes</taxon>
        <taxon>Kitasatosporales</taxon>
        <taxon>Streptomycetaceae</taxon>
        <taxon>Actinacidiphila</taxon>
    </lineage>
</organism>
<feature type="compositionally biased region" description="Low complexity" evidence="5">
    <location>
        <begin position="133"/>
        <end position="163"/>
    </location>
</feature>
<dbReference type="AlphaFoldDB" id="A0A239CIA5"/>
<keyword evidence="6" id="KW-0472">Membrane</keyword>
<evidence type="ECO:0000256" key="2">
    <source>
        <dbReference type="ARBA" id="ARBA00022525"/>
    </source>
</evidence>
<dbReference type="NCBIfam" id="NF041528">
    <property type="entry name" value="strep_LAETG"/>
    <property type="match status" value="1"/>
</dbReference>
<sequence length="212" mass="21676">MTASPRRAWSRPGTLIAAAATGIIGLGLCATPASAHTPNWSADCSKVEVHLTAYNRNVENTVTITADGKDLLPKTTFGASFEKTIDLPAHTAEVKLHLSVVAGDGKNFSKEDDKVAPVCEGSDETTPTPTPTPTETKTTESPEPSETPSEEASTAPSAAPSTPFTDESPAGDLAETGASSSTPLLAGGAAVALLAGGGLLFANRKRRAAARH</sequence>
<keyword evidence="6" id="KW-0812">Transmembrane</keyword>
<keyword evidence="4" id="KW-0572">Peptidoglycan-anchor</keyword>
<protein>
    <submittedName>
        <fullName evidence="9">LPXTG-motif cell wall anchor domain-containing protein</fullName>
    </submittedName>
</protein>
<name>A0A239CIA5_9ACTN</name>
<dbReference type="NCBIfam" id="TIGR01167">
    <property type="entry name" value="LPXTG_anchor"/>
    <property type="match status" value="1"/>
</dbReference>
<dbReference type="Proteomes" id="UP000198280">
    <property type="component" value="Unassembled WGS sequence"/>
</dbReference>
<evidence type="ECO:0000256" key="6">
    <source>
        <dbReference type="SAM" id="Phobius"/>
    </source>
</evidence>
<keyword evidence="6" id="KW-1133">Transmembrane helix</keyword>
<dbReference type="EMBL" id="FZOF01000004">
    <property type="protein sequence ID" value="SNS19184.1"/>
    <property type="molecule type" value="Genomic_DNA"/>
</dbReference>
<proteinExistence type="predicted"/>
<keyword evidence="3 7" id="KW-0732">Signal</keyword>
<evidence type="ECO:0000256" key="7">
    <source>
        <dbReference type="SAM" id="SignalP"/>
    </source>
</evidence>
<evidence type="ECO:0000256" key="1">
    <source>
        <dbReference type="ARBA" id="ARBA00022512"/>
    </source>
</evidence>
<evidence type="ECO:0000256" key="4">
    <source>
        <dbReference type="ARBA" id="ARBA00023088"/>
    </source>
</evidence>
<keyword evidence="1" id="KW-0134">Cell wall</keyword>
<dbReference type="RefSeq" id="WP_179279710.1">
    <property type="nucleotide sequence ID" value="NZ_FZOF01000004.1"/>
</dbReference>
<evidence type="ECO:0000313" key="9">
    <source>
        <dbReference type="EMBL" id="SNS19184.1"/>
    </source>
</evidence>
<gene>
    <name evidence="9" type="ORF">SAMN05216252_10416</name>
</gene>
<feature type="chain" id="PRO_5012105001" evidence="7">
    <location>
        <begin position="36"/>
        <end position="212"/>
    </location>
</feature>